<keyword evidence="2" id="KW-1185">Reference proteome</keyword>
<organism evidence="1 2">
    <name type="scientific">Rhipicephalus sanguineus</name>
    <name type="common">Brown dog tick</name>
    <name type="synonym">Ixodes sanguineus</name>
    <dbReference type="NCBI Taxonomy" id="34632"/>
    <lineage>
        <taxon>Eukaryota</taxon>
        <taxon>Metazoa</taxon>
        <taxon>Ecdysozoa</taxon>
        <taxon>Arthropoda</taxon>
        <taxon>Chelicerata</taxon>
        <taxon>Arachnida</taxon>
        <taxon>Acari</taxon>
        <taxon>Parasitiformes</taxon>
        <taxon>Ixodida</taxon>
        <taxon>Ixodoidea</taxon>
        <taxon>Ixodidae</taxon>
        <taxon>Rhipicephalinae</taxon>
        <taxon>Rhipicephalus</taxon>
        <taxon>Rhipicephalus</taxon>
    </lineage>
</organism>
<comment type="caution">
    <text evidence="1">The sequence shown here is derived from an EMBL/GenBank/DDBJ whole genome shotgun (WGS) entry which is preliminary data.</text>
</comment>
<evidence type="ECO:0000313" key="2">
    <source>
        <dbReference type="Proteomes" id="UP000821837"/>
    </source>
</evidence>
<dbReference type="AlphaFoldDB" id="A0A9D4QLA0"/>
<dbReference type="Proteomes" id="UP000821837">
    <property type="component" value="Chromosome 1"/>
</dbReference>
<reference evidence="1" key="2">
    <citation type="submission" date="2021-09" db="EMBL/GenBank/DDBJ databases">
        <authorList>
            <person name="Jia N."/>
            <person name="Wang J."/>
            <person name="Shi W."/>
            <person name="Du L."/>
            <person name="Sun Y."/>
            <person name="Zhan W."/>
            <person name="Jiang J."/>
            <person name="Wang Q."/>
            <person name="Zhang B."/>
            <person name="Ji P."/>
            <person name="Sakyi L.B."/>
            <person name="Cui X."/>
            <person name="Yuan T."/>
            <person name="Jiang B."/>
            <person name="Yang W."/>
            <person name="Lam T.T.-Y."/>
            <person name="Chang Q."/>
            <person name="Ding S."/>
            <person name="Wang X."/>
            <person name="Zhu J."/>
            <person name="Ruan X."/>
            <person name="Zhao L."/>
            <person name="Wei J."/>
            <person name="Que T."/>
            <person name="Du C."/>
            <person name="Cheng J."/>
            <person name="Dai P."/>
            <person name="Han X."/>
            <person name="Huang E."/>
            <person name="Gao Y."/>
            <person name="Liu J."/>
            <person name="Shao H."/>
            <person name="Ye R."/>
            <person name="Li L."/>
            <person name="Wei W."/>
            <person name="Wang X."/>
            <person name="Wang C."/>
            <person name="Huo Q."/>
            <person name="Li W."/>
            <person name="Guo W."/>
            <person name="Chen H."/>
            <person name="Chen S."/>
            <person name="Zhou L."/>
            <person name="Zhou L."/>
            <person name="Ni X."/>
            <person name="Tian J."/>
            <person name="Zhou Y."/>
            <person name="Sheng Y."/>
            <person name="Liu T."/>
            <person name="Pan Y."/>
            <person name="Xia L."/>
            <person name="Li J."/>
            <person name="Zhao F."/>
            <person name="Cao W."/>
        </authorList>
    </citation>
    <scope>NUCLEOTIDE SEQUENCE</scope>
    <source>
        <strain evidence="1">Rsan-2018</strain>
        <tissue evidence="1">Larvae</tissue>
    </source>
</reference>
<gene>
    <name evidence="1" type="ORF">HPB52_006111</name>
</gene>
<name>A0A9D4QLA0_RHISA</name>
<accession>A0A9D4QLA0</accession>
<evidence type="ECO:0000313" key="1">
    <source>
        <dbReference type="EMBL" id="KAH7982605.1"/>
    </source>
</evidence>
<reference evidence="1" key="1">
    <citation type="journal article" date="2020" name="Cell">
        <title>Large-Scale Comparative Analyses of Tick Genomes Elucidate Their Genetic Diversity and Vector Capacities.</title>
        <authorList>
            <consortium name="Tick Genome and Microbiome Consortium (TIGMIC)"/>
            <person name="Jia N."/>
            <person name="Wang J."/>
            <person name="Shi W."/>
            <person name="Du L."/>
            <person name="Sun Y."/>
            <person name="Zhan W."/>
            <person name="Jiang J.F."/>
            <person name="Wang Q."/>
            <person name="Zhang B."/>
            <person name="Ji P."/>
            <person name="Bell-Sakyi L."/>
            <person name="Cui X.M."/>
            <person name="Yuan T.T."/>
            <person name="Jiang B.G."/>
            <person name="Yang W.F."/>
            <person name="Lam T.T."/>
            <person name="Chang Q.C."/>
            <person name="Ding S.J."/>
            <person name="Wang X.J."/>
            <person name="Zhu J.G."/>
            <person name="Ruan X.D."/>
            <person name="Zhao L."/>
            <person name="Wei J.T."/>
            <person name="Ye R.Z."/>
            <person name="Que T.C."/>
            <person name="Du C.H."/>
            <person name="Zhou Y.H."/>
            <person name="Cheng J.X."/>
            <person name="Dai P.F."/>
            <person name="Guo W.B."/>
            <person name="Han X.H."/>
            <person name="Huang E.J."/>
            <person name="Li L.F."/>
            <person name="Wei W."/>
            <person name="Gao Y.C."/>
            <person name="Liu J.Z."/>
            <person name="Shao H.Z."/>
            <person name="Wang X."/>
            <person name="Wang C.C."/>
            <person name="Yang T.C."/>
            <person name="Huo Q.B."/>
            <person name="Li W."/>
            <person name="Chen H.Y."/>
            <person name="Chen S.E."/>
            <person name="Zhou L.G."/>
            <person name="Ni X.B."/>
            <person name="Tian J.H."/>
            <person name="Sheng Y."/>
            <person name="Liu T."/>
            <person name="Pan Y.S."/>
            <person name="Xia L.Y."/>
            <person name="Li J."/>
            <person name="Zhao F."/>
            <person name="Cao W.C."/>
        </authorList>
    </citation>
    <scope>NUCLEOTIDE SEQUENCE</scope>
    <source>
        <strain evidence="1">Rsan-2018</strain>
    </source>
</reference>
<proteinExistence type="predicted"/>
<sequence length="227" mass="24600">METKVAPSGFFRKLWQKLFRRVEDAYGFRQPPGTPSTTASPTRNAGLVEAVDITTPAGLDVLRGSLDCNRKVQKSSVPEDASTTCATPTSVAATVAAGSRAAPLRPLPESRGRSLSDGLSIFPFYSINTDPLDVQLIEADGAAINAGGDAEFHGYSGVVTENVVEDEPRFIDAFWQWRRSADDSAQERPRRVMGMPVRLDPAVVCDMDSGPFDRSCHQNVFFTASSE</sequence>
<protein>
    <submittedName>
        <fullName evidence="1">Uncharacterized protein</fullName>
    </submittedName>
</protein>
<dbReference type="EMBL" id="JABSTV010001245">
    <property type="protein sequence ID" value="KAH7982605.1"/>
    <property type="molecule type" value="Genomic_DNA"/>
</dbReference>